<feature type="region of interest" description="Disordered" evidence="1">
    <location>
        <begin position="570"/>
        <end position="595"/>
    </location>
</feature>
<feature type="region of interest" description="Disordered" evidence="1">
    <location>
        <begin position="1"/>
        <end position="22"/>
    </location>
</feature>
<gene>
    <name evidence="2" type="ORF">CTOB1V02_LOCUS7824</name>
</gene>
<feature type="compositionally biased region" description="Polar residues" evidence="1">
    <location>
        <begin position="283"/>
        <end position="294"/>
    </location>
</feature>
<feature type="compositionally biased region" description="Polar residues" evidence="1">
    <location>
        <begin position="575"/>
        <end position="585"/>
    </location>
</feature>
<feature type="region of interest" description="Disordered" evidence="1">
    <location>
        <begin position="675"/>
        <end position="704"/>
    </location>
</feature>
<feature type="compositionally biased region" description="Basic and acidic residues" evidence="1">
    <location>
        <begin position="620"/>
        <end position="634"/>
    </location>
</feature>
<protein>
    <submittedName>
        <fullName evidence="2">Uncharacterized protein</fullName>
    </submittedName>
</protein>
<feature type="compositionally biased region" description="Polar residues" evidence="1">
    <location>
        <begin position="430"/>
        <end position="442"/>
    </location>
</feature>
<feature type="compositionally biased region" description="Basic and acidic residues" evidence="1">
    <location>
        <begin position="694"/>
        <end position="704"/>
    </location>
</feature>
<organism evidence="2">
    <name type="scientific">Cyprideis torosa</name>
    <dbReference type="NCBI Taxonomy" id="163714"/>
    <lineage>
        <taxon>Eukaryota</taxon>
        <taxon>Metazoa</taxon>
        <taxon>Ecdysozoa</taxon>
        <taxon>Arthropoda</taxon>
        <taxon>Crustacea</taxon>
        <taxon>Oligostraca</taxon>
        <taxon>Ostracoda</taxon>
        <taxon>Podocopa</taxon>
        <taxon>Podocopida</taxon>
        <taxon>Cytherocopina</taxon>
        <taxon>Cytheroidea</taxon>
        <taxon>Cytherideidae</taxon>
        <taxon>Cyprideis</taxon>
    </lineage>
</organism>
<proteinExistence type="predicted"/>
<reference evidence="2" key="1">
    <citation type="submission" date="2020-11" db="EMBL/GenBank/DDBJ databases">
        <authorList>
            <person name="Tran Van P."/>
        </authorList>
    </citation>
    <scope>NUCLEOTIDE SEQUENCE</scope>
</reference>
<feature type="region of interest" description="Disordered" evidence="1">
    <location>
        <begin position="423"/>
        <end position="442"/>
    </location>
</feature>
<feature type="region of interest" description="Disordered" evidence="1">
    <location>
        <begin position="39"/>
        <end position="76"/>
    </location>
</feature>
<feature type="compositionally biased region" description="Polar residues" evidence="1">
    <location>
        <begin position="485"/>
        <end position="509"/>
    </location>
</feature>
<feature type="compositionally biased region" description="Basic residues" evidence="1">
    <location>
        <begin position="63"/>
        <end position="76"/>
    </location>
</feature>
<dbReference type="EMBL" id="OB662375">
    <property type="protein sequence ID" value="CAD7229959.1"/>
    <property type="molecule type" value="Genomic_DNA"/>
</dbReference>
<feature type="region of interest" description="Disordered" evidence="1">
    <location>
        <begin position="283"/>
        <end position="306"/>
    </location>
</feature>
<dbReference type="AlphaFoldDB" id="A0A7R8ZSE0"/>
<evidence type="ECO:0000313" key="2">
    <source>
        <dbReference type="EMBL" id="CAD7229959.1"/>
    </source>
</evidence>
<feature type="region of interest" description="Disordered" evidence="1">
    <location>
        <begin position="450"/>
        <end position="543"/>
    </location>
</feature>
<feature type="region of interest" description="Disordered" evidence="1">
    <location>
        <begin position="607"/>
        <end position="634"/>
    </location>
</feature>
<evidence type="ECO:0000256" key="1">
    <source>
        <dbReference type="SAM" id="MobiDB-lite"/>
    </source>
</evidence>
<sequence>MSGERCSDPRNDSTISDDSFRNTNQSWSLEEAPLSLPQLVAESKQGRRKKRQSNSSRSALTYRHNHNKPSRRKKKYLSRLKERPCWKSLTTFLDNDYKVMSVADSSDLRESSSLLRKLASTVRQVVEFSSSSLENSLGLLDACQNALCGVKQTTPPRLSVFSLSSNSTPGLAANNEISCQTWKMKSCRKLPLNRKELEVFPLESQRKFEYINDELNRVLNSWPDHCVNGCPKICRAESSANIGGRDSSPSLASRRSKLEDLEADEGNWQTFLKTITGTLDSSIGSLNSGNNPKTGRNRGGLFLKNTEKETASEPFNMEKENRDSSAAFDYQFSQTPADTGPFTSSHGGLDSRPRCQVCEMRNRGCIEGGWRTGPLRTGYEVKYAKQTPYYSFPPVAPSNGNGYYQQDPLPYQPDPLQYQQYAVPLPPLQPNGQYQQPPVPPTMSSIIAQQAATQYQQPPVSPLVSQRPPQYQAPPLASQRAPPLGSQQATSQFPLSPLVTQPPTAQYAPNTYPPQQPQFAPTPGDKRAGMAAPPPPQPSPSYTQSELRVYLHSLYHYYNYIKDLSDRLGTEIPDQHQSSNPTTRPTSDKRVSTGSPARSVLAMMSLMPNESSPAGGQEDVNERSHRNNKEKHFITKVVREYNRVKRRLQNLKPTERDLMFISNIMDRCEEFEEFQSSNRNTNDQSGRWNQPQKQQDRGSDDIFQ</sequence>
<feature type="compositionally biased region" description="Polar residues" evidence="1">
    <location>
        <begin position="12"/>
        <end position="22"/>
    </location>
</feature>
<feature type="compositionally biased region" description="Polar residues" evidence="1">
    <location>
        <begin position="675"/>
        <end position="693"/>
    </location>
</feature>
<feature type="compositionally biased region" description="Basic and acidic residues" evidence="1">
    <location>
        <begin position="1"/>
        <end position="11"/>
    </location>
</feature>
<name>A0A7R8ZSE0_9CRUS</name>
<accession>A0A7R8ZSE0</accession>